<sequence length="168" mass="17654">MNLPRLLIALAVVAAVVGAALVLRPLDSPEPTAAPPSSTVLHAGGSAHACIAVSGSDDSCERQALDSARRTQLTAQERAEVVAKAPAVESLFPPLPTKRPTCSSAGSPCRADYGPVDSTYVANAWSVVFRAGYEDAVVRVARAEDPAPAGTMIYGSLPQRTREWLREF</sequence>
<keyword evidence="2" id="KW-1185">Reference proteome</keyword>
<organism evidence="1 2">
    <name type="scientific">Kibdelosporangium philippinense</name>
    <dbReference type="NCBI Taxonomy" id="211113"/>
    <lineage>
        <taxon>Bacteria</taxon>
        <taxon>Bacillati</taxon>
        <taxon>Actinomycetota</taxon>
        <taxon>Actinomycetes</taxon>
        <taxon>Pseudonocardiales</taxon>
        <taxon>Pseudonocardiaceae</taxon>
        <taxon>Kibdelosporangium</taxon>
    </lineage>
</organism>
<reference evidence="1 2" key="1">
    <citation type="submission" date="2021-12" db="EMBL/GenBank/DDBJ databases">
        <title>Genome sequence of Kibdelosporangium philippinense ATCC 49844.</title>
        <authorList>
            <person name="Fedorov E.A."/>
            <person name="Omeragic M."/>
            <person name="Shalygina K.F."/>
            <person name="Maclea K.S."/>
        </authorList>
    </citation>
    <scope>NUCLEOTIDE SEQUENCE [LARGE SCALE GENOMIC DNA]</scope>
    <source>
        <strain evidence="1 2">ATCC 49844</strain>
    </source>
</reference>
<evidence type="ECO:0000313" key="2">
    <source>
        <dbReference type="Proteomes" id="UP001521150"/>
    </source>
</evidence>
<gene>
    <name evidence="1" type="ORF">LWC34_16535</name>
</gene>
<dbReference type="EMBL" id="JAJVCN010000001">
    <property type="protein sequence ID" value="MCE7004430.1"/>
    <property type="molecule type" value="Genomic_DNA"/>
</dbReference>
<comment type="caution">
    <text evidence="1">The sequence shown here is derived from an EMBL/GenBank/DDBJ whole genome shotgun (WGS) entry which is preliminary data.</text>
</comment>
<dbReference type="Proteomes" id="UP001521150">
    <property type="component" value="Unassembled WGS sequence"/>
</dbReference>
<accession>A0ABS8Z9D1</accession>
<name>A0ABS8Z9D1_9PSEU</name>
<protein>
    <submittedName>
        <fullName evidence="1">Uncharacterized protein</fullName>
    </submittedName>
</protein>
<evidence type="ECO:0000313" key="1">
    <source>
        <dbReference type="EMBL" id="MCE7004430.1"/>
    </source>
</evidence>
<dbReference type="RefSeq" id="WP_233725947.1">
    <property type="nucleotide sequence ID" value="NZ_JAJVCN010000001.1"/>
</dbReference>
<proteinExistence type="predicted"/>